<evidence type="ECO:0000313" key="2">
    <source>
        <dbReference type="EMBL" id="OZF85083.1"/>
    </source>
</evidence>
<accession>A0A260ZH57</accession>
<feature type="non-terminal residue" evidence="2">
    <location>
        <position position="1"/>
    </location>
</feature>
<evidence type="ECO:0008006" key="5">
    <source>
        <dbReference type="Google" id="ProtNLM"/>
    </source>
</evidence>
<comment type="caution">
    <text evidence="2">The sequence shown here is derived from an EMBL/GenBank/DDBJ whole genome shotgun (WGS) entry which is preliminary data.</text>
</comment>
<name>A0A260ZH57_CAERE</name>
<reference evidence="3" key="2">
    <citation type="submission" date="2017-08" db="EMBL/GenBank/DDBJ databases">
        <authorList>
            <person name="Fierst J.L."/>
        </authorList>
    </citation>
    <scope>NUCLEOTIDE SEQUENCE [LARGE SCALE GENOMIC DNA]</scope>
    <source>
        <strain evidence="3">PX439</strain>
    </source>
</reference>
<sequence>MNQFEVDNFLHLNSLRLRRERWSTDDGKKLILTFINKASFQHTTTFFQIHTVEPMSPERILAENDLILKEKIANNSETDYSSIRVQQFKMRHSAHLVFVVKASFAMLAGSVCRPLPHLVDDFMDSPVI</sequence>
<dbReference type="EMBL" id="WUAV01000005">
    <property type="protein sequence ID" value="KAF1753428.1"/>
    <property type="molecule type" value="Genomic_DNA"/>
</dbReference>
<reference evidence="1 4" key="3">
    <citation type="submission" date="2019-12" db="EMBL/GenBank/DDBJ databases">
        <title>Chromosome-level assembly of the Caenorhabditis remanei genome.</title>
        <authorList>
            <person name="Teterina A.A."/>
            <person name="Willis J.H."/>
            <person name="Phillips P.C."/>
        </authorList>
    </citation>
    <scope>NUCLEOTIDE SEQUENCE [LARGE SCALE GENOMIC DNA]</scope>
    <source>
        <strain evidence="1 4">PX506</strain>
        <tissue evidence="1">Whole organism</tissue>
    </source>
</reference>
<gene>
    <name evidence="2" type="ORF">FL82_14692</name>
    <name evidence="1" type="ORF">GCK72_019985</name>
</gene>
<evidence type="ECO:0000313" key="3">
    <source>
        <dbReference type="Proteomes" id="UP000216624"/>
    </source>
</evidence>
<protein>
    <recommendedName>
        <fullName evidence="5">DUF38 domain-containing protein</fullName>
    </recommendedName>
</protein>
<organism evidence="2 3">
    <name type="scientific">Caenorhabditis remanei</name>
    <name type="common">Caenorhabditis vulgaris</name>
    <dbReference type="NCBI Taxonomy" id="31234"/>
    <lineage>
        <taxon>Eukaryota</taxon>
        <taxon>Metazoa</taxon>
        <taxon>Ecdysozoa</taxon>
        <taxon>Nematoda</taxon>
        <taxon>Chromadorea</taxon>
        <taxon>Rhabditida</taxon>
        <taxon>Rhabditina</taxon>
        <taxon>Rhabditomorpha</taxon>
        <taxon>Rhabditoidea</taxon>
        <taxon>Rhabditidae</taxon>
        <taxon>Peloderinae</taxon>
        <taxon>Caenorhabditis</taxon>
    </lineage>
</organism>
<proteinExistence type="predicted"/>
<evidence type="ECO:0000313" key="4">
    <source>
        <dbReference type="Proteomes" id="UP000483820"/>
    </source>
</evidence>
<keyword evidence="3" id="KW-1185">Reference proteome</keyword>
<evidence type="ECO:0000313" key="1">
    <source>
        <dbReference type="EMBL" id="KAF1753428.1"/>
    </source>
</evidence>
<dbReference type="Proteomes" id="UP000216624">
    <property type="component" value="Unassembled WGS sequence"/>
</dbReference>
<dbReference type="AlphaFoldDB" id="A0A260ZH57"/>
<dbReference type="Proteomes" id="UP000483820">
    <property type="component" value="Chromosome V"/>
</dbReference>
<reference evidence="2" key="1">
    <citation type="submission" date="2017-08" db="EMBL/GenBank/DDBJ databases">
        <authorList>
            <person name="de Groot N.N."/>
        </authorList>
    </citation>
    <scope>NUCLEOTIDE SEQUENCE [LARGE SCALE GENOMIC DNA]</scope>
    <source>
        <strain evidence="2">PX439</strain>
    </source>
</reference>
<dbReference type="EMBL" id="NMWX01000123">
    <property type="protein sequence ID" value="OZF85083.1"/>
    <property type="molecule type" value="Genomic_DNA"/>
</dbReference>